<dbReference type="InterPro" id="IPR018638">
    <property type="entry name" value="DUF2061_membrane"/>
</dbReference>
<organism evidence="3 4">
    <name type="scientific">Sediminicola luteus</name>
    <dbReference type="NCBI Taxonomy" id="319238"/>
    <lineage>
        <taxon>Bacteria</taxon>
        <taxon>Pseudomonadati</taxon>
        <taxon>Bacteroidota</taxon>
        <taxon>Flavobacteriia</taxon>
        <taxon>Flavobacteriales</taxon>
        <taxon>Flavobacteriaceae</taxon>
        <taxon>Sediminicola</taxon>
    </lineage>
</organism>
<evidence type="ECO:0000256" key="1">
    <source>
        <dbReference type="SAM" id="Phobius"/>
    </source>
</evidence>
<dbReference type="EMBL" id="NBWU01000005">
    <property type="protein sequence ID" value="PCE63328.1"/>
    <property type="molecule type" value="Genomic_DNA"/>
</dbReference>
<evidence type="ECO:0000313" key="3">
    <source>
        <dbReference type="EMBL" id="PCE63328.1"/>
    </source>
</evidence>
<sequence length="90" mass="10280">MIIDQFFPARKLSEKTELSPGASETKRRSLVKALSWRVLGTLDTVVISWIITGTLAVAFSIGLIELFTKMGLFFVHERLWNRISWGKRNV</sequence>
<feature type="transmembrane region" description="Helical" evidence="1">
    <location>
        <begin position="46"/>
        <end position="68"/>
    </location>
</feature>
<reference evidence="3 4" key="1">
    <citation type="submission" date="2017-04" db="EMBL/GenBank/DDBJ databases">
        <title>A new member of the family Flavobacteriaceae isolated from ascidians.</title>
        <authorList>
            <person name="Chen L."/>
        </authorList>
    </citation>
    <scope>NUCLEOTIDE SEQUENCE [LARGE SCALE GENOMIC DNA]</scope>
    <source>
        <strain evidence="3 4">HQA918</strain>
    </source>
</reference>
<keyword evidence="1" id="KW-1133">Transmembrane helix</keyword>
<keyword evidence="4" id="KW-1185">Reference proteome</keyword>
<comment type="caution">
    <text evidence="3">The sequence shown here is derived from an EMBL/GenBank/DDBJ whole genome shotgun (WGS) entry which is preliminary data.</text>
</comment>
<gene>
    <name evidence="3" type="ORF">B7P33_14005</name>
</gene>
<dbReference type="Proteomes" id="UP000219559">
    <property type="component" value="Unassembled WGS sequence"/>
</dbReference>
<dbReference type="RefSeq" id="WP_097443283.1">
    <property type="nucleotide sequence ID" value="NZ_NBWU01000005.1"/>
</dbReference>
<keyword evidence="1" id="KW-0812">Transmembrane</keyword>
<dbReference type="OrthoDB" id="197461at2"/>
<dbReference type="AlphaFoldDB" id="A0A2A4G5R3"/>
<accession>A0A2A4G5R3</accession>
<keyword evidence="1" id="KW-0472">Membrane</keyword>
<dbReference type="Pfam" id="PF09834">
    <property type="entry name" value="DUF2061"/>
    <property type="match status" value="1"/>
</dbReference>
<evidence type="ECO:0000313" key="4">
    <source>
        <dbReference type="Proteomes" id="UP000219559"/>
    </source>
</evidence>
<evidence type="ECO:0000259" key="2">
    <source>
        <dbReference type="Pfam" id="PF09834"/>
    </source>
</evidence>
<protein>
    <recommendedName>
        <fullName evidence="2">DUF2061 domain-containing protein</fullName>
    </recommendedName>
</protein>
<proteinExistence type="predicted"/>
<name>A0A2A4G5R3_9FLAO</name>
<feature type="domain" description="DUF2061" evidence="2">
    <location>
        <begin position="30"/>
        <end position="81"/>
    </location>
</feature>